<reference evidence="2 3" key="1">
    <citation type="submission" date="2023-01" db="EMBL/GenBank/DDBJ databases">
        <title>Analysis of 21 Apiospora genomes using comparative genomics revels a genus with tremendous synthesis potential of carbohydrate active enzymes and secondary metabolites.</title>
        <authorList>
            <person name="Sorensen T."/>
        </authorList>
    </citation>
    <scope>NUCLEOTIDE SEQUENCE [LARGE SCALE GENOMIC DNA]</scope>
    <source>
        <strain evidence="2 3">CBS 114990</strain>
    </source>
</reference>
<dbReference type="RefSeq" id="XP_066666162.1">
    <property type="nucleotide sequence ID" value="XM_066814200.1"/>
</dbReference>
<protein>
    <submittedName>
        <fullName evidence="2">Uncharacterized protein</fullName>
    </submittedName>
</protein>
<dbReference type="EMBL" id="JAQQWN010000007">
    <property type="protein sequence ID" value="KAK8075222.1"/>
    <property type="molecule type" value="Genomic_DNA"/>
</dbReference>
<gene>
    <name evidence="2" type="ORF">PG997_009885</name>
</gene>
<feature type="compositionally biased region" description="Basic residues" evidence="1">
    <location>
        <begin position="221"/>
        <end position="232"/>
    </location>
</feature>
<evidence type="ECO:0000256" key="1">
    <source>
        <dbReference type="SAM" id="MobiDB-lite"/>
    </source>
</evidence>
<dbReference type="GeneID" id="92047260"/>
<dbReference type="Proteomes" id="UP001433268">
    <property type="component" value="Unassembled WGS sequence"/>
</dbReference>
<evidence type="ECO:0000313" key="2">
    <source>
        <dbReference type="EMBL" id="KAK8075222.1"/>
    </source>
</evidence>
<accession>A0ABR1VVK1</accession>
<comment type="caution">
    <text evidence="2">The sequence shown here is derived from an EMBL/GenBank/DDBJ whole genome shotgun (WGS) entry which is preliminary data.</text>
</comment>
<feature type="region of interest" description="Disordered" evidence="1">
    <location>
        <begin position="132"/>
        <end position="151"/>
    </location>
</feature>
<sequence length="232" mass="25563">MGFVLGLVGRAIRGATGSDEHHTSSPCNAQTYQRGYNNQHVSYNQYPQQQPYQQFQPRQGQYAPPPALFGGSGQPGYAGAPFTMPLTKRERRGARREGRHCRRARRHGCRGPAFSAGAPWTSYQAYRPEEEAWTPQGGPFGSREEGHGSNFTYRGAHGDVGPSRSPLFSGDAQGYGGRRRSDETARVGKDEDEELPPPSYEDVVAGTRGKSTERAPLHGRNSSRRGRGWIPM</sequence>
<feature type="compositionally biased region" description="Basic and acidic residues" evidence="1">
    <location>
        <begin position="179"/>
        <end position="189"/>
    </location>
</feature>
<evidence type="ECO:0000313" key="3">
    <source>
        <dbReference type="Proteomes" id="UP001433268"/>
    </source>
</evidence>
<organism evidence="2 3">
    <name type="scientific">Apiospora hydei</name>
    <dbReference type="NCBI Taxonomy" id="1337664"/>
    <lineage>
        <taxon>Eukaryota</taxon>
        <taxon>Fungi</taxon>
        <taxon>Dikarya</taxon>
        <taxon>Ascomycota</taxon>
        <taxon>Pezizomycotina</taxon>
        <taxon>Sordariomycetes</taxon>
        <taxon>Xylariomycetidae</taxon>
        <taxon>Amphisphaeriales</taxon>
        <taxon>Apiosporaceae</taxon>
        <taxon>Apiospora</taxon>
    </lineage>
</organism>
<name>A0ABR1VVK1_9PEZI</name>
<keyword evidence="3" id="KW-1185">Reference proteome</keyword>
<proteinExistence type="predicted"/>
<feature type="region of interest" description="Disordered" evidence="1">
    <location>
        <begin position="156"/>
        <end position="232"/>
    </location>
</feature>